<evidence type="ECO:0000259" key="5">
    <source>
        <dbReference type="PROSITE" id="PS50931"/>
    </source>
</evidence>
<dbReference type="Pfam" id="PF03466">
    <property type="entry name" value="LysR_substrate"/>
    <property type="match status" value="1"/>
</dbReference>
<keyword evidence="4" id="KW-0804">Transcription</keyword>
<comment type="caution">
    <text evidence="6">The sequence shown here is derived from an EMBL/GenBank/DDBJ whole genome shotgun (WGS) entry which is preliminary data.</text>
</comment>
<dbReference type="PANTHER" id="PTHR30346">
    <property type="entry name" value="TRANSCRIPTIONAL DUAL REGULATOR HCAR-RELATED"/>
    <property type="match status" value="1"/>
</dbReference>
<feature type="domain" description="HTH lysR-type" evidence="5">
    <location>
        <begin position="17"/>
        <end position="74"/>
    </location>
</feature>
<dbReference type="EMBL" id="BMRP01000005">
    <property type="protein sequence ID" value="GGU56312.1"/>
    <property type="molecule type" value="Genomic_DNA"/>
</dbReference>
<organism evidence="6 7">
    <name type="scientific">Streptomyces albospinus</name>
    <dbReference type="NCBI Taxonomy" id="285515"/>
    <lineage>
        <taxon>Bacteria</taxon>
        <taxon>Bacillati</taxon>
        <taxon>Actinomycetota</taxon>
        <taxon>Actinomycetes</taxon>
        <taxon>Kitasatosporales</taxon>
        <taxon>Streptomycetaceae</taxon>
        <taxon>Streptomyces</taxon>
    </lineage>
</organism>
<dbReference type="SUPFAM" id="SSF53850">
    <property type="entry name" value="Periplasmic binding protein-like II"/>
    <property type="match status" value="1"/>
</dbReference>
<dbReference type="PROSITE" id="PS50931">
    <property type="entry name" value="HTH_LYSR"/>
    <property type="match status" value="1"/>
</dbReference>
<proteinExistence type="inferred from homology"/>
<keyword evidence="7" id="KW-1185">Reference proteome</keyword>
<dbReference type="PANTHER" id="PTHR30346:SF29">
    <property type="entry name" value="LYSR SUBSTRATE-BINDING"/>
    <property type="match status" value="1"/>
</dbReference>
<dbReference type="InterPro" id="IPR005119">
    <property type="entry name" value="LysR_subst-bd"/>
</dbReference>
<evidence type="ECO:0000256" key="4">
    <source>
        <dbReference type="ARBA" id="ARBA00023163"/>
    </source>
</evidence>
<evidence type="ECO:0000313" key="6">
    <source>
        <dbReference type="EMBL" id="GGU56312.1"/>
    </source>
</evidence>
<name>A0ABQ2UYP8_9ACTN</name>
<dbReference type="Proteomes" id="UP000654471">
    <property type="component" value="Unassembled WGS sequence"/>
</dbReference>
<dbReference type="InterPro" id="IPR036388">
    <property type="entry name" value="WH-like_DNA-bd_sf"/>
</dbReference>
<dbReference type="SUPFAM" id="SSF46785">
    <property type="entry name" value="Winged helix' DNA-binding domain"/>
    <property type="match status" value="1"/>
</dbReference>
<dbReference type="Gene3D" id="1.10.10.10">
    <property type="entry name" value="Winged helix-like DNA-binding domain superfamily/Winged helix DNA-binding domain"/>
    <property type="match status" value="1"/>
</dbReference>
<keyword evidence="2" id="KW-0805">Transcription regulation</keyword>
<evidence type="ECO:0000313" key="7">
    <source>
        <dbReference type="Proteomes" id="UP000654471"/>
    </source>
</evidence>
<gene>
    <name evidence="6" type="ORF">GCM10010211_21450</name>
</gene>
<comment type="similarity">
    <text evidence="1">Belongs to the LysR transcriptional regulatory family.</text>
</comment>
<accession>A0ABQ2UYP8</accession>
<protein>
    <submittedName>
        <fullName evidence="6">LysR family transcriptional regulator</fullName>
    </submittedName>
</protein>
<reference evidence="7" key="1">
    <citation type="journal article" date="2019" name="Int. J. Syst. Evol. Microbiol.">
        <title>The Global Catalogue of Microorganisms (GCM) 10K type strain sequencing project: providing services to taxonomists for standard genome sequencing and annotation.</title>
        <authorList>
            <consortium name="The Broad Institute Genomics Platform"/>
            <consortium name="The Broad Institute Genome Sequencing Center for Infectious Disease"/>
            <person name="Wu L."/>
            <person name="Ma J."/>
        </authorList>
    </citation>
    <scope>NUCLEOTIDE SEQUENCE [LARGE SCALE GENOMIC DNA]</scope>
    <source>
        <strain evidence="7">JCM 3399</strain>
    </source>
</reference>
<dbReference type="InterPro" id="IPR036390">
    <property type="entry name" value="WH_DNA-bd_sf"/>
</dbReference>
<dbReference type="CDD" id="cd08423">
    <property type="entry name" value="PBP2_LTTR_like_6"/>
    <property type="match status" value="1"/>
</dbReference>
<dbReference type="Gene3D" id="3.40.190.10">
    <property type="entry name" value="Periplasmic binding protein-like II"/>
    <property type="match status" value="2"/>
</dbReference>
<sequence length="337" mass="34909">MTGPAVAGAYAARMADWDIKKLRILRTLQELGTVTATAEALHMTPSAVSQQLTGLAKALGVTLLEAHGRRVRLTDAAQLVLRHAEAVFAQLERADAELLGYLQGEAGQVRVGAFSTAIPALVVPAVQELRRTHPGLAVAVREAEAQAAYELLAEGSVDLALSLAAHAPTPRDPRFSRVSLLADPLDVALPAGHPLAAEPGLRLADLAGEPWIFGSSGPWSQITTTACENAGFVPEQAHAAADWSAIWAMVAAGMGVALVPRMARSGGIRGLGRGSGVALRVLHADQPRRHVVAAARRGSEDAPGLARVLAALRQAAAAQTARGSADTAEPPGTVQSS</sequence>
<evidence type="ECO:0000256" key="3">
    <source>
        <dbReference type="ARBA" id="ARBA00023125"/>
    </source>
</evidence>
<evidence type="ECO:0000256" key="2">
    <source>
        <dbReference type="ARBA" id="ARBA00023015"/>
    </source>
</evidence>
<keyword evidence="3" id="KW-0238">DNA-binding</keyword>
<dbReference type="Pfam" id="PF00126">
    <property type="entry name" value="HTH_1"/>
    <property type="match status" value="1"/>
</dbReference>
<dbReference type="InterPro" id="IPR000847">
    <property type="entry name" value="LysR_HTH_N"/>
</dbReference>
<evidence type="ECO:0000256" key="1">
    <source>
        <dbReference type="ARBA" id="ARBA00009437"/>
    </source>
</evidence>